<dbReference type="EMBL" id="JAMZMK010007967">
    <property type="protein sequence ID" value="KAI7742527.1"/>
    <property type="molecule type" value="Genomic_DNA"/>
</dbReference>
<dbReference type="Proteomes" id="UP001206925">
    <property type="component" value="Unassembled WGS sequence"/>
</dbReference>
<dbReference type="AlphaFoldDB" id="A0AAD5GHD2"/>
<sequence length="157" mass="17697">RETRAGETITMEMVSGLVVEYDPTAVKSFRSMVTDAEDGSTLVVKYEQIIKYDPSNRKGIVNQLIAEGNHNITINNPKSNKSHTESSMKRPLFQQKYQTKNSMNRASLPLFAYRSADPPYCLIPTVLPVVLSNEQSVREAAPVVVMDIVRNYKFVNK</sequence>
<organism evidence="1 2">
    <name type="scientific">Ambrosia artemisiifolia</name>
    <name type="common">Common ragweed</name>
    <dbReference type="NCBI Taxonomy" id="4212"/>
    <lineage>
        <taxon>Eukaryota</taxon>
        <taxon>Viridiplantae</taxon>
        <taxon>Streptophyta</taxon>
        <taxon>Embryophyta</taxon>
        <taxon>Tracheophyta</taxon>
        <taxon>Spermatophyta</taxon>
        <taxon>Magnoliopsida</taxon>
        <taxon>eudicotyledons</taxon>
        <taxon>Gunneridae</taxon>
        <taxon>Pentapetalae</taxon>
        <taxon>asterids</taxon>
        <taxon>campanulids</taxon>
        <taxon>Asterales</taxon>
        <taxon>Asteraceae</taxon>
        <taxon>Asteroideae</taxon>
        <taxon>Heliantheae alliance</taxon>
        <taxon>Heliantheae</taxon>
        <taxon>Ambrosia</taxon>
    </lineage>
</organism>
<protein>
    <submittedName>
        <fullName evidence="1">Uncharacterized protein</fullName>
    </submittedName>
</protein>
<comment type="caution">
    <text evidence="1">The sequence shown here is derived from an EMBL/GenBank/DDBJ whole genome shotgun (WGS) entry which is preliminary data.</text>
</comment>
<feature type="non-terminal residue" evidence="1">
    <location>
        <position position="157"/>
    </location>
</feature>
<evidence type="ECO:0000313" key="2">
    <source>
        <dbReference type="Proteomes" id="UP001206925"/>
    </source>
</evidence>
<name>A0AAD5GHD2_AMBAR</name>
<proteinExistence type="predicted"/>
<feature type="non-terminal residue" evidence="1">
    <location>
        <position position="1"/>
    </location>
</feature>
<keyword evidence="2" id="KW-1185">Reference proteome</keyword>
<evidence type="ECO:0000313" key="1">
    <source>
        <dbReference type="EMBL" id="KAI7742527.1"/>
    </source>
</evidence>
<reference evidence="1" key="1">
    <citation type="submission" date="2022-06" db="EMBL/GenBank/DDBJ databases">
        <title>Uncovering the hologenomic basis of an extraordinary plant invasion.</title>
        <authorList>
            <person name="Bieker V.C."/>
            <person name="Martin M.D."/>
            <person name="Gilbert T."/>
            <person name="Hodgins K."/>
            <person name="Battlay P."/>
            <person name="Petersen B."/>
            <person name="Wilson J."/>
        </authorList>
    </citation>
    <scope>NUCLEOTIDE SEQUENCE</scope>
    <source>
        <strain evidence="1">AA19_3_7</strain>
        <tissue evidence="1">Leaf</tissue>
    </source>
</reference>
<gene>
    <name evidence="1" type="ORF">M8C21_001569</name>
</gene>
<accession>A0AAD5GHD2</accession>